<protein>
    <submittedName>
        <fullName evidence="2">Uncharacterized protein LOC111087393 isoform X1</fullName>
    </submittedName>
</protein>
<accession>A0ABM1T128</accession>
<keyword evidence="1" id="KW-1185">Reference proteome</keyword>
<sequence length="498" mass="57629">MFISLYSLVSQFVNVNGKLTPIKYLLFTMLIITCFDNGLCFLTKTRLKVNVRNISGRASFRNSYSGETKQTSTKDNVVTTLKTAHFIKDTGDNSEYTTSQENQKRGQMYVEGKPQLLLQQKINRRRLSIIQSNKPWLNQSDLEKKCNCSSHGSYYMNINVFKGNFVKSLLDNKNNRKLQVNHAKSIGNVHVNNSLTMSRRKGIKQNYKLKELSQTWKKLKLFKTHYLNKGFSLFAKKTIHKKDIAFNKINYWKPLIGKKYKVELLQSSYRNSNQFDPYTLLDIKAKFVNTTLKGGRKEENVTYMLRKEKSFHLTYPFQDKTFILRNNKHGTEVNQRILLKTNSSKVNESSVDFKIEVQTSKPEHGNINAKLFLLSMLFRKTPKRSNPEKLHVQSNSHLQLYRKSKFPYHYSLQSAKRNRRSVSTNKGIAAQPSEEIIIAASRQNKNFEDSHMVDTDTFKASEKEVLKAMAPIVVLDSDMNPTLHKSIQVLPPVNVEEQ</sequence>
<gene>
    <name evidence="2" type="primary">LOC111087393</name>
</gene>
<dbReference type="RefSeq" id="XP_022249584.1">
    <property type="nucleotide sequence ID" value="XM_022393876.1"/>
</dbReference>
<evidence type="ECO:0000313" key="2">
    <source>
        <dbReference type="RefSeq" id="XP_022249584.1"/>
    </source>
</evidence>
<dbReference type="Proteomes" id="UP000694941">
    <property type="component" value="Unplaced"/>
</dbReference>
<proteinExistence type="predicted"/>
<name>A0ABM1T128_LIMPO</name>
<evidence type="ECO:0000313" key="1">
    <source>
        <dbReference type="Proteomes" id="UP000694941"/>
    </source>
</evidence>
<dbReference type="GeneID" id="111087393"/>
<reference evidence="2" key="1">
    <citation type="submission" date="2025-08" db="UniProtKB">
        <authorList>
            <consortium name="RefSeq"/>
        </authorList>
    </citation>
    <scope>IDENTIFICATION</scope>
    <source>
        <tissue evidence="2">Muscle</tissue>
    </source>
</reference>
<organism evidence="1 2">
    <name type="scientific">Limulus polyphemus</name>
    <name type="common">Atlantic horseshoe crab</name>
    <dbReference type="NCBI Taxonomy" id="6850"/>
    <lineage>
        <taxon>Eukaryota</taxon>
        <taxon>Metazoa</taxon>
        <taxon>Ecdysozoa</taxon>
        <taxon>Arthropoda</taxon>
        <taxon>Chelicerata</taxon>
        <taxon>Merostomata</taxon>
        <taxon>Xiphosura</taxon>
        <taxon>Limulidae</taxon>
        <taxon>Limulus</taxon>
    </lineage>
</organism>